<sequence>MQSFYRKYWRTAFDIGLIALTVYLLMYAFSFVYRIATPVLLAFVIFYLMEPMARFMHKRGMKKSIAAAIAIIVLMLIVLLVFVGLGAIVATQVIGLISAIESNSAMLQEHILQGVRYVQEQYNALPVGAVEQIQSALAGLSDWATGFAGTVLNYFVGIVTSFSTFLFNFSIAVVLAYFLSIEIPFWRRTAETKTPKTFKKAFVFLRDNVLLGLMAYIKAQLKLIGFTFAIVFMGLLLLRIDNAFSLALLAGLFDVLPLLGVSAVFLPWIAYCFITGNIFLGVSLSVLLAIVLTFRQIMEPKITGDSLGVSAFTVLSAMMISMSLFGVAGLILSPILIILLKALYEQGYLKRWIRMPPEEYERTDL</sequence>
<dbReference type="PANTHER" id="PTHR21716">
    <property type="entry name" value="TRANSMEMBRANE PROTEIN"/>
    <property type="match status" value="1"/>
</dbReference>
<evidence type="ECO:0000256" key="5">
    <source>
        <dbReference type="ARBA" id="ARBA00023136"/>
    </source>
</evidence>
<accession>A0A5R9G438</accession>
<evidence type="ECO:0000313" key="8">
    <source>
        <dbReference type="Proteomes" id="UP000309676"/>
    </source>
</evidence>
<evidence type="ECO:0000256" key="6">
    <source>
        <dbReference type="SAM" id="Phobius"/>
    </source>
</evidence>
<dbReference type="GO" id="GO:0016020">
    <property type="term" value="C:membrane"/>
    <property type="evidence" value="ECO:0007669"/>
    <property type="project" value="UniProtKB-SubCell"/>
</dbReference>
<dbReference type="AlphaFoldDB" id="A0A5R9G438"/>
<dbReference type="NCBIfam" id="TIGR02872">
    <property type="entry name" value="spore_ytvI"/>
    <property type="match status" value="1"/>
</dbReference>
<dbReference type="PANTHER" id="PTHR21716:SF68">
    <property type="entry name" value="TRANSPORT PROTEIN YTVI-RELATED"/>
    <property type="match status" value="1"/>
</dbReference>
<keyword evidence="8" id="KW-1185">Reference proteome</keyword>
<dbReference type="InterPro" id="IPR014227">
    <property type="entry name" value="YtvI-like"/>
</dbReference>
<gene>
    <name evidence="7" type="primary">ytvI</name>
    <name evidence="7" type="ORF">FE782_31655</name>
</gene>
<dbReference type="Proteomes" id="UP000309676">
    <property type="component" value="Unassembled WGS sequence"/>
</dbReference>
<feature type="transmembrane region" description="Helical" evidence="6">
    <location>
        <begin position="278"/>
        <end position="298"/>
    </location>
</feature>
<evidence type="ECO:0000256" key="4">
    <source>
        <dbReference type="ARBA" id="ARBA00022989"/>
    </source>
</evidence>
<dbReference type="Pfam" id="PF01594">
    <property type="entry name" value="AI-2E_transport"/>
    <property type="match status" value="1"/>
</dbReference>
<feature type="transmembrane region" description="Helical" evidence="6">
    <location>
        <begin position="65"/>
        <end position="97"/>
    </location>
</feature>
<evidence type="ECO:0000256" key="2">
    <source>
        <dbReference type="ARBA" id="ARBA00009773"/>
    </source>
</evidence>
<proteinExistence type="inferred from homology"/>
<evidence type="ECO:0000256" key="3">
    <source>
        <dbReference type="ARBA" id="ARBA00022692"/>
    </source>
</evidence>
<name>A0A5R9G438_9BACL</name>
<feature type="transmembrane region" description="Helical" evidence="6">
    <location>
        <begin position="154"/>
        <end position="179"/>
    </location>
</feature>
<evidence type="ECO:0000313" key="7">
    <source>
        <dbReference type="EMBL" id="TLS48258.1"/>
    </source>
</evidence>
<comment type="caution">
    <text evidence="7">The sequence shown here is derived from an EMBL/GenBank/DDBJ whole genome shotgun (WGS) entry which is preliminary data.</text>
</comment>
<keyword evidence="4 6" id="KW-1133">Transmembrane helix</keyword>
<dbReference type="EMBL" id="VCIW01000043">
    <property type="protein sequence ID" value="TLS48258.1"/>
    <property type="molecule type" value="Genomic_DNA"/>
</dbReference>
<dbReference type="OrthoDB" id="9774361at2"/>
<dbReference type="RefSeq" id="WP_138198349.1">
    <property type="nucleotide sequence ID" value="NZ_VCIW01000043.1"/>
</dbReference>
<feature type="transmembrane region" description="Helical" evidence="6">
    <location>
        <begin position="318"/>
        <end position="344"/>
    </location>
</feature>
<feature type="transmembrane region" description="Helical" evidence="6">
    <location>
        <begin position="35"/>
        <end position="53"/>
    </location>
</feature>
<dbReference type="InterPro" id="IPR002549">
    <property type="entry name" value="AI-2E-like"/>
</dbReference>
<comment type="similarity">
    <text evidence="2">Belongs to the autoinducer-2 exporter (AI-2E) (TC 2.A.86) family.</text>
</comment>
<comment type="subcellular location">
    <subcellularLocation>
        <location evidence="1">Membrane</location>
        <topology evidence="1">Multi-pass membrane protein</topology>
    </subcellularLocation>
</comment>
<feature type="transmembrane region" description="Helical" evidence="6">
    <location>
        <begin position="246"/>
        <end position="271"/>
    </location>
</feature>
<protein>
    <submittedName>
        <fullName evidence="7">Sporulation integral membrane protein YtvI</fullName>
    </submittedName>
</protein>
<reference evidence="7 8" key="1">
    <citation type="submission" date="2019-05" db="EMBL/GenBank/DDBJ databases">
        <authorList>
            <person name="Narsing Rao M.P."/>
            <person name="Li W.J."/>
        </authorList>
    </citation>
    <scope>NUCLEOTIDE SEQUENCE [LARGE SCALE GENOMIC DNA]</scope>
    <source>
        <strain evidence="7 8">SYSU_K30003</strain>
    </source>
</reference>
<dbReference type="GO" id="GO:0055085">
    <property type="term" value="P:transmembrane transport"/>
    <property type="evidence" value="ECO:0007669"/>
    <property type="project" value="TreeGrafter"/>
</dbReference>
<keyword evidence="3 6" id="KW-0812">Transmembrane</keyword>
<keyword evidence="5 6" id="KW-0472">Membrane</keyword>
<organism evidence="7 8">
    <name type="scientific">Paenibacillus antri</name>
    <dbReference type="NCBI Taxonomy" id="2582848"/>
    <lineage>
        <taxon>Bacteria</taxon>
        <taxon>Bacillati</taxon>
        <taxon>Bacillota</taxon>
        <taxon>Bacilli</taxon>
        <taxon>Bacillales</taxon>
        <taxon>Paenibacillaceae</taxon>
        <taxon>Paenibacillus</taxon>
    </lineage>
</organism>
<evidence type="ECO:0000256" key="1">
    <source>
        <dbReference type="ARBA" id="ARBA00004141"/>
    </source>
</evidence>